<evidence type="ECO:0000256" key="2">
    <source>
        <dbReference type="ARBA" id="ARBA00005417"/>
    </source>
</evidence>
<dbReference type="OrthoDB" id="3327300at2"/>
<dbReference type="InterPro" id="IPR027417">
    <property type="entry name" value="P-loop_NTPase"/>
</dbReference>
<dbReference type="SUPFAM" id="SSF52540">
    <property type="entry name" value="P-loop containing nucleoside triphosphate hydrolases"/>
    <property type="match status" value="1"/>
</dbReference>
<evidence type="ECO:0000313" key="10">
    <source>
        <dbReference type="Proteomes" id="UP000007809"/>
    </source>
</evidence>
<dbReference type="HOGENOM" id="CLU_000604_1_23_11"/>
<comment type="similarity">
    <text evidence="2">Belongs to the ABC transporter superfamily.</text>
</comment>
<protein>
    <submittedName>
        <fullName evidence="9">Oligopeptide/dipeptide ABC transporter, ATPase subunit</fullName>
        <ecNumber evidence="9">3.6.3.24</ecNumber>
    </submittedName>
</protein>
<comment type="subcellular location">
    <subcellularLocation>
        <location evidence="1">Cell membrane</location>
        <topology evidence="1">Peripheral membrane protein</topology>
    </subcellularLocation>
</comment>
<dbReference type="GO" id="GO:0016887">
    <property type="term" value="F:ATP hydrolysis activity"/>
    <property type="evidence" value="ECO:0007669"/>
    <property type="project" value="InterPro"/>
</dbReference>
<dbReference type="Gene3D" id="3.40.50.300">
    <property type="entry name" value="P-loop containing nucleotide triphosphate hydrolases"/>
    <property type="match status" value="1"/>
</dbReference>
<keyword evidence="10" id="KW-1185">Reference proteome</keyword>
<organism evidence="9 10">
    <name type="scientific">Pseudonocardia dioxanivorans (strain ATCC 55486 / DSM 44775 / JCM 13855 / CB1190)</name>
    <dbReference type="NCBI Taxonomy" id="675635"/>
    <lineage>
        <taxon>Bacteria</taxon>
        <taxon>Bacillati</taxon>
        <taxon>Actinomycetota</taxon>
        <taxon>Actinomycetes</taxon>
        <taxon>Pseudonocardiales</taxon>
        <taxon>Pseudonocardiaceae</taxon>
        <taxon>Pseudonocardia</taxon>
    </lineage>
</organism>
<sequence>MSAAGPDPLLELRDLRVRFAVPGGTLSAVNGVDLVVRPGEAVGVVGESGSGKSATCLAILGLHPRTAQVSGSVVFQGRDLLTLSDRAMRSVRGREIGLVYQDPMAALNPVRSIGAQLREPLMLHQGMTRRQANERAAELLAQVGIYNPARQLAAHPHEFSGGMRQRIVIAMAVACRPPLLLADEPTTALDVSVQAQVLDLLAELTRDLGIALVLISHDLSVVSSVADRVAVMYAGQVVERSPAISLFEDPRHPYTAALLDSISEVDDLPPDALLPTIPGSPPDLRALPAGCPFAPRCPRAQEHCVREPPSLTPDLSDRDVACWHPVPARNASPLKVAR</sequence>
<dbReference type="InterPro" id="IPR003439">
    <property type="entry name" value="ABC_transporter-like_ATP-bd"/>
</dbReference>
<keyword evidence="6" id="KW-0067">ATP-binding</keyword>
<evidence type="ECO:0000256" key="5">
    <source>
        <dbReference type="ARBA" id="ARBA00022741"/>
    </source>
</evidence>
<dbReference type="GO" id="GO:0005886">
    <property type="term" value="C:plasma membrane"/>
    <property type="evidence" value="ECO:0007669"/>
    <property type="project" value="UniProtKB-SubCell"/>
</dbReference>
<dbReference type="EC" id="3.6.3.24" evidence="9"/>
<dbReference type="STRING" id="675635.Psed_6018"/>
<dbReference type="AlphaFoldDB" id="F4CK26"/>
<evidence type="ECO:0000256" key="7">
    <source>
        <dbReference type="ARBA" id="ARBA00023136"/>
    </source>
</evidence>
<evidence type="ECO:0000256" key="3">
    <source>
        <dbReference type="ARBA" id="ARBA00022448"/>
    </source>
</evidence>
<dbReference type="FunFam" id="3.40.50.300:FF:000016">
    <property type="entry name" value="Oligopeptide ABC transporter ATP-binding component"/>
    <property type="match status" value="1"/>
</dbReference>
<dbReference type="eggNOG" id="COG0444">
    <property type="taxonomic scope" value="Bacteria"/>
</dbReference>
<dbReference type="SMART" id="SM00382">
    <property type="entry name" value="AAA"/>
    <property type="match status" value="1"/>
</dbReference>
<dbReference type="NCBIfam" id="TIGR01727">
    <property type="entry name" value="oligo_HPY"/>
    <property type="match status" value="1"/>
</dbReference>
<evidence type="ECO:0000256" key="1">
    <source>
        <dbReference type="ARBA" id="ARBA00004202"/>
    </source>
</evidence>
<dbReference type="GO" id="GO:0015833">
    <property type="term" value="P:peptide transport"/>
    <property type="evidence" value="ECO:0007669"/>
    <property type="project" value="InterPro"/>
</dbReference>
<dbReference type="Pfam" id="PF00005">
    <property type="entry name" value="ABC_tran"/>
    <property type="match status" value="1"/>
</dbReference>
<dbReference type="PROSITE" id="PS00211">
    <property type="entry name" value="ABC_TRANSPORTER_1"/>
    <property type="match status" value="1"/>
</dbReference>
<keyword evidence="3" id="KW-0813">Transport</keyword>
<dbReference type="GO" id="GO:0005524">
    <property type="term" value="F:ATP binding"/>
    <property type="evidence" value="ECO:0007669"/>
    <property type="project" value="UniProtKB-KW"/>
</dbReference>
<keyword evidence="7" id="KW-0472">Membrane</keyword>
<keyword evidence="9" id="KW-0378">Hydrolase</keyword>
<reference evidence="9 10" key="1">
    <citation type="journal article" date="2011" name="J. Bacteriol.">
        <title>Genome sequence of the 1,4-dioxane-degrading Pseudonocardia dioxanivorans strain CB1190.</title>
        <authorList>
            <person name="Sales C.M."/>
            <person name="Mahendra S."/>
            <person name="Grostern A."/>
            <person name="Parales R.E."/>
            <person name="Goodwin L.A."/>
            <person name="Woyke T."/>
            <person name="Nolan M."/>
            <person name="Lapidus A."/>
            <person name="Chertkov O."/>
            <person name="Ovchinnikova G."/>
            <person name="Sczyrba A."/>
            <person name="Alvarez-Cohen L."/>
        </authorList>
    </citation>
    <scope>NUCLEOTIDE SEQUENCE [LARGE SCALE GENOMIC DNA]</scope>
    <source>
        <strain evidence="10">ATCC 55486 / DSM 44775 / JCM 13855 / CB1190</strain>
    </source>
</reference>
<dbReference type="CDD" id="cd03257">
    <property type="entry name" value="ABC_NikE_OppD_transporters"/>
    <property type="match status" value="1"/>
</dbReference>
<name>F4CK26_PSEUX</name>
<evidence type="ECO:0000256" key="6">
    <source>
        <dbReference type="ARBA" id="ARBA00022840"/>
    </source>
</evidence>
<dbReference type="EMBL" id="CP002593">
    <property type="protein sequence ID" value="AEA28132.1"/>
    <property type="molecule type" value="Genomic_DNA"/>
</dbReference>
<proteinExistence type="inferred from homology"/>
<feature type="domain" description="ABC transporter" evidence="8">
    <location>
        <begin position="10"/>
        <end position="259"/>
    </location>
</feature>
<dbReference type="Proteomes" id="UP000007809">
    <property type="component" value="Chromosome"/>
</dbReference>
<dbReference type="Pfam" id="PF08352">
    <property type="entry name" value="oligo_HPY"/>
    <property type="match status" value="1"/>
</dbReference>
<dbReference type="PANTHER" id="PTHR43297:SF2">
    <property type="entry name" value="DIPEPTIDE TRANSPORT ATP-BINDING PROTEIN DPPD"/>
    <property type="match status" value="1"/>
</dbReference>
<keyword evidence="5" id="KW-0547">Nucleotide-binding</keyword>
<dbReference type="KEGG" id="pdx:Psed_6018"/>
<evidence type="ECO:0000256" key="4">
    <source>
        <dbReference type="ARBA" id="ARBA00022475"/>
    </source>
</evidence>
<keyword evidence="4" id="KW-1003">Cell membrane</keyword>
<dbReference type="PANTHER" id="PTHR43297">
    <property type="entry name" value="OLIGOPEPTIDE TRANSPORT ATP-BINDING PROTEIN APPD"/>
    <property type="match status" value="1"/>
</dbReference>
<dbReference type="PROSITE" id="PS50893">
    <property type="entry name" value="ABC_TRANSPORTER_2"/>
    <property type="match status" value="1"/>
</dbReference>
<dbReference type="RefSeq" id="WP_013678029.1">
    <property type="nucleotide sequence ID" value="NC_015312.1"/>
</dbReference>
<dbReference type="InterPro" id="IPR003593">
    <property type="entry name" value="AAA+_ATPase"/>
</dbReference>
<dbReference type="InterPro" id="IPR050388">
    <property type="entry name" value="ABC_Ni/Peptide_Import"/>
</dbReference>
<dbReference type="InterPro" id="IPR017871">
    <property type="entry name" value="ABC_transporter-like_CS"/>
</dbReference>
<evidence type="ECO:0000259" key="8">
    <source>
        <dbReference type="PROSITE" id="PS50893"/>
    </source>
</evidence>
<dbReference type="InterPro" id="IPR013563">
    <property type="entry name" value="Oligopep_ABC_C"/>
</dbReference>
<accession>F4CK26</accession>
<evidence type="ECO:0000313" key="9">
    <source>
        <dbReference type="EMBL" id="AEA28132.1"/>
    </source>
</evidence>
<gene>
    <name evidence="9" type="ordered locus">Psed_6018</name>
</gene>